<protein>
    <submittedName>
        <fullName evidence="1">Aldo/keto reductase</fullName>
    </submittedName>
</protein>
<dbReference type="AlphaFoldDB" id="A0A2R5FRH2"/>
<dbReference type="InterPro" id="IPR036812">
    <property type="entry name" value="NAD(P)_OxRdtase_dom_sf"/>
</dbReference>
<gene>
    <name evidence="1" type="ORF">NIES4072_45770</name>
</gene>
<evidence type="ECO:0000313" key="2">
    <source>
        <dbReference type="Proteomes" id="UP000245124"/>
    </source>
</evidence>
<dbReference type="Proteomes" id="UP000245124">
    <property type="component" value="Unassembled WGS sequence"/>
</dbReference>
<dbReference type="EMBL" id="BDUD01000001">
    <property type="protein sequence ID" value="GBG20895.1"/>
    <property type="molecule type" value="Genomic_DNA"/>
</dbReference>
<dbReference type="Gene3D" id="3.20.20.100">
    <property type="entry name" value="NADP-dependent oxidoreductase domain"/>
    <property type="match status" value="1"/>
</dbReference>
<sequence length="69" mass="7787">MEKRLLGTSKVQITPILMGTWQAGKRMWVGVKDADSIKTIRAAYEAGITACFKAKTLNVLNRRYNNCVR</sequence>
<keyword evidence="2" id="KW-1185">Reference proteome</keyword>
<organism evidence="1 2">
    <name type="scientific">Nostoc commune NIES-4072</name>
    <dbReference type="NCBI Taxonomy" id="2005467"/>
    <lineage>
        <taxon>Bacteria</taxon>
        <taxon>Bacillati</taxon>
        <taxon>Cyanobacteriota</taxon>
        <taxon>Cyanophyceae</taxon>
        <taxon>Nostocales</taxon>
        <taxon>Nostocaceae</taxon>
        <taxon>Nostoc</taxon>
    </lineage>
</organism>
<dbReference type="SUPFAM" id="SSF51430">
    <property type="entry name" value="NAD(P)-linked oxidoreductase"/>
    <property type="match status" value="1"/>
</dbReference>
<name>A0A2R5FRH2_NOSCO</name>
<accession>A0A2R5FRH2</accession>
<reference evidence="1 2" key="1">
    <citation type="submission" date="2017-06" db="EMBL/GenBank/DDBJ databases">
        <title>Genome sequencing of cyanobaciteial culture collection at National Institute for Environmental Studies (NIES).</title>
        <authorList>
            <person name="Hirose Y."/>
            <person name="Shimura Y."/>
            <person name="Fujisawa T."/>
            <person name="Nakamura Y."/>
            <person name="Kawachi M."/>
        </authorList>
    </citation>
    <scope>NUCLEOTIDE SEQUENCE [LARGE SCALE GENOMIC DNA]</scope>
    <source>
        <strain evidence="1 2">NIES-4072</strain>
    </source>
</reference>
<evidence type="ECO:0000313" key="1">
    <source>
        <dbReference type="EMBL" id="GBG20895.1"/>
    </source>
</evidence>
<proteinExistence type="predicted"/>
<comment type="caution">
    <text evidence="1">The sequence shown here is derived from an EMBL/GenBank/DDBJ whole genome shotgun (WGS) entry which is preliminary data.</text>
</comment>